<dbReference type="InterPro" id="IPR004046">
    <property type="entry name" value="GST_C"/>
</dbReference>
<organism evidence="7 8">
    <name type="scientific">Phoenix dactylifera</name>
    <name type="common">Date palm</name>
    <dbReference type="NCBI Taxonomy" id="42345"/>
    <lineage>
        <taxon>Eukaryota</taxon>
        <taxon>Viridiplantae</taxon>
        <taxon>Streptophyta</taxon>
        <taxon>Embryophyta</taxon>
        <taxon>Tracheophyta</taxon>
        <taxon>Spermatophyta</taxon>
        <taxon>Magnoliopsida</taxon>
        <taxon>Liliopsida</taxon>
        <taxon>Arecaceae</taxon>
        <taxon>Coryphoideae</taxon>
        <taxon>Phoeniceae</taxon>
        <taxon>Phoenix</taxon>
    </lineage>
</organism>
<dbReference type="InterPro" id="IPR040079">
    <property type="entry name" value="Glutathione_S-Trfase"/>
</dbReference>
<dbReference type="PANTHER" id="PTHR43900:SF53">
    <property type="entry name" value="GLUTATHIONE TRANSFERASE"/>
    <property type="match status" value="1"/>
</dbReference>
<dbReference type="SUPFAM" id="SSF52833">
    <property type="entry name" value="Thioredoxin-like"/>
    <property type="match status" value="1"/>
</dbReference>
<dbReference type="GO" id="GO:0009635">
    <property type="term" value="P:response to herbicide"/>
    <property type="evidence" value="ECO:0007669"/>
    <property type="project" value="UniProtKB-ARBA"/>
</dbReference>
<comment type="catalytic activity">
    <reaction evidence="4">
        <text>RX + glutathione = an S-substituted glutathione + a halide anion + H(+)</text>
        <dbReference type="Rhea" id="RHEA:16437"/>
        <dbReference type="ChEBI" id="CHEBI:15378"/>
        <dbReference type="ChEBI" id="CHEBI:16042"/>
        <dbReference type="ChEBI" id="CHEBI:17792"/>
        <dbReference type="ChEBI" id="CHEBI:57925"/>
        <dbReference type="ChEBI" id="CHEBI:90779"/>
        <dbReference type="EC" id="2.5.1.18"/>
    </reaction>
</comment>
<dbReference type="AlphaFoldDB" id="A0A8B7C521"/>
<feature type="domain" description="GST C-terminal" evidence="6">
    <location>
        <begin position="91"/>
        <end position="222"/>
    </location>
</feature>
<accession>A0A8B7C521</accession>
<dbReference type="SFLD" id="SFLDG01154">
    <property type="entry name" value="Main.5:_Phi-like"/>
    <property type="match status" value="1"/>
</dbReference>
<dbReference type="Proteomes" id="UP000228380">
    <property type="component" value="Chromosome 2"/>
</dbReference>
<evidence type="ECO:0000256" key="1">
    <source>
        <dbReference type="ARBA" id="ARBA00010128"/>
    </source>
</evidence>
<dbReference type="GO" id="GO:0043295">
    <property type="term" value="F:glutathione binding"/>
    <property type="evidence" value="ECO:0007669"/>
    <property type="project" value="TreeGrafter"/>
</dbReference>
<protein>
    <recommendedName>
        <fullName evidence="2">glutathione transferase</fullName>
        <ecNumber evidence="2">2.5.1.18</ecNumber>
    </recommendedName>
</protein>
<evidence type="ECO:0000313" key="8">
    <source>
        <dbReference type="RefSeq" id="XP_008791960.1"/>
    </source>
</evidence>
<evidence type="ECO:0000256" key="4">
    <source>
        <dbReference type="ARBA" id="ARBA00047960"/>
    </source>
</evidence>
<keyword evidence="7" id="KW-1185">Reference proteome</keyword>
<dbReference type="GeneID" id="103708688"/>
<reference evidence="7" key="1">
    <citation type="journal article" date="2019" name="Nat. Commun.">
        <title>Genome-wide association mapping of date palm fruit traits.</title>
        <authorList>
            <person name="Hazzouri K.M."/>
            <person name="Gros-Balthazard M."/>
            <person name="Flowers J.M."/>
            <person name="Copetti D."/>
            <person name="Lemansour A."/>
            <person name="Lebrun M."/>
            <person name="Masmoudi K."/>
            <person name="Ferrand S."/>
            <person name="Dhar M.I."/>
            <person name="Fresquez Z.A."/>
            <person name="Rosas U."/>
            <person name="Zhang J."/>
            <person name="Talag J."/>
            <person name="Lee S."/>
            <person name="Kudrna D."/>
            <person name="Powell R.F."/>
            <person name="Leitch I.J."/>
            <person name="Krueger R.R."/>
            <person name="Wing R.A."/>
            <person name="Amiri K.M.A."/>
            <person name="Purugganan M.D."/>
        </authorList>
    </citation>
    <scope>NUCLEOTIDE SEQUENCE [LARGE SCALE GENOMIC DNA]</scope>
    <source>
        <strain evidence="7">cv. Khalas</strain>
    </source>
</reference>
<evidence type="ECO:0000313" key="7">
    <source>
        <dbReference type="Proteomes" id="UP000228380"/>
    </source>
</evidence>
<name>A0A8B7C521_PHODC</name>
<dbReference type="CDD" id="cd03187">
    <property type="entry name" value="GST_C_Phi"/>
    <property type="match status" value="1"/>
</dbReference>
<feature type="domain" description="GST N-terminal" evidence="5">
    <location>
        <begin position="2"/>
        <end position="83"/>
    </location>
</feature>
<dbReference type="FunFam" id="3.40.30.10:FF:000016">
    <property type="entry name" value="Glutathione S-transferase F2"/>
    <property type="match status" value="1"/>
</dbReference>
<dbReference type="Pfam" id="PF02798">
    <property type="entry name" value="GST_N"/>
    <property type="match status" value="1"/>
</dbReference>
<dbReference type="OrthoDB" id="422574at2759"/>
<comment type="similarity">
    <text evidence="1">Belongs to the GST superfamily. Phi family.</text>
</comment>
<reference evidence="8" key="2">
    <citation type="submission" date="2025-08" db="UniProtKB">
        <authorList>
            <consortium name="RefSeq"/>
        </authorList>
    </citation>
    <scope>IDENTIFICATION</scope>
    <source>
        <tissue evidence="8">Young leaves</tissue>
    </source>
</reference>
<dbReference type="GO" id="GO:0006749">
    <property type="term" value="P:glutathione metabolic process"/>
    <property type="evidence" value="ECO:0007669"/>
    <property type="project" value="TreeGrafter"/>
</dbReference>
<evidence type="ECO:0000259" key="5">
    <source>
        <dbReference type="PROSITE" id="PS50404"/>
    </source>
</evidence>
<evidence type="ECO:0000256" key="2">
    <source>
        <dbReference type="ARBA" id="ARBA00012452"/>
    </source>
</evidence>
<keyword evidence="3" id="KW-0808">Transferase</keyword>
<dbReference type="FunFam" id="1.20.1050.10:FF:000004">
    <property type="entry name" value="Glutathione S-transferase F2"/>
    <property type="match status" value="1"/>
</dbReference>
<proteinExistence type="inferred from homology"/>
<dbReference type="Pfam" id="PF00043">
    <property type="entry name" value="GST_C"/>
    <property type="match status" value="1"/>
</dbReference>
<dbReference type="InterPro" id="IPR036282">
    <property type="entry name" value="Glutathione-S-Trfase_C_sf"/>
</dbReference>
<dbReference type="Gene3D" id="1.20.1050.10">
    <property type="match status" value="1"/>
</dbReference>
<dbReference type="RefSeq" id="XP_008791960.1">
    <property type="nucleotide sequence ID" value="XM_008793738.3"/>
</dbReference>
<dbReference type="InterPro" id="IPR036249">
    <property type="entry name" value="Thioredoxin-like_sf"/>
</dbReference>
<dbReference type="InterPro" id="IPR010987">
    <property type="entry name" value="Glutathione-S-Trfase_C-like"/>
</dbReference>
<sequence>MVALKVFGQPASTDVARVLTCLFEKNLEFQLIRIDTFKGEHRIPEFLRLQDPAGRVTFKDGKLTLVDSRYICRHISEKYPDEGNKTLFGTGILERALVEQWLQSEALTFEPPSSTLVFHLAFAAPLGFHPDRSLIEKNEKKLARVLDTYEWRLGENEYLAGDEFTLADLSHLPNAHYLVPKTERGRKLFTARKNVDRWWKAISSRPSWKQVVQMQCEHPGQLEKLNV</sequence>
<dbReference type="SFLD" id="SFLDG00358">
    <property type="entry name" value="Main_(cytGST)"/>
    <property type="match status" value="1"/>
</dbReference>
<dbReference type="InterPro" id="IPR004045">
    <property type="entry name" value="Glutathione_S-Trfase_N"/>
</dbReference>
<dbReference type="GO" id="GO:0004364">
    <property type="term" value="F:glutathione transferase activity"/>
    <property type="evidence" value="ECO:0007669"/>
    <property type="project" value="UniProtKB-EC"/>
</dbReference>
<gene>
    <name evidence="8" type="primary">LOC103708688</name>
</gene>
<dbReference type="Gene3D" id="3.40.30.10">
    <property type="entry name" value="Glutaredoxin"/>
    <property type="match status" value="1"/>
</dbReference>
<dbReference type="SUPFAM" id="SSF47616">
    <property type="entry name" value="GST C-terminal domain-like"/>
    <property type="match status" value="1"/>
</dbReference>
<dbReference type="EC" id="2.5.1.18" evidence="2"/>
<dbReference type="PROSITE" id="PS50405">
    <property type="entry name" value="GST_CTER"/>
    <property type="match status" value="1"/>
</dbReference>
<dbReference type="SFLD" id="SFLDS00019">
    <property type="entry name" value="Glutathione_Transferase_(cytos"/>
    <property type="match status" value="1"/>
</dbReference>
<dbReference type="GO" id="GO:0005737">
    <property type="term" value="C:cytoplasm"/>
    <property type="evidence" value="ECO:0007669"/>
    <property type="project" value="TreeGrafter"/>
</dbReference>
<evidence type="ECO:0000256" key="3">
    <source>
        <dbReference type="ARBA" id="ARBA00022679"/>
    </source>
</evidence>
<dbReference type="InterPro" id="IPR034347">
    <property type="entry name" value="GST_Phi_C"/>
</dbReference>
<dbReference type="PROSITE" id="PS50404">
    <property type="entry name" value="GST_NTER"/>
    <property type="match status" value="1"/>
</dbReference>
<dbReference type="PANTHER" id="PTHR43900">
    <property type="entry name" value="GLUTATHIONE S-TRANSFERASE RHO"/>
    <property type="match status" value="1"/>
</dbReference>
<evidence type="ECO:0000259" key="6">
    <source>
        <dbReference type="PROSITE" id="PS50405"/>
    </source>
</evidence>
<dbReference type="KEGG" id="pda:103708688"/>